<dbReference type="PROSITE" id="PS50943">
    <property type="entry name" value="HTH_CROC1"/>
    <property type="match status" value="1"/>
</dbReference>
<name>A0A4Q2KXB7_9MICO</name>
<dbReference type="InterPro" id="IPR050807">
    <property type="entry name" value="TransReg_Diox_bact_type"/>
</dbReference>
<dbReference type="Gene3D" id="1.10.260.40">
    <property type="entry name" value="lambda repressor-like DNA-binding domains"/>
    <property type="match status" value="1"/>
</dbReference>
<dbReference type="SMART" id="SM00530">
    <property type="entry name" value="HTH_XRE"/>
    <property type="match status" value="1"/>
</dbReference>
<dbReference type="OrthoDB" id="9810578at2"/>
<dbReference type="Gene3D" id="2.60.120.10">
    <property type="entry name" value="Jelly Rolls"/>
    <property type="match status" value="1"/>
</dbReference>
<reference evidence="3 4" key="1">
    <citation type="submission" date="2019-01" db="EMBL/GenBank/DDBJ databases">
        <title>Agromyces.</title>
        <authorList>
            <person name="Li J."/>
        </authorList>
    </citation>
    <scope>NUCLEOTIDE SEQUENCE [LARGE SCALE GENOMIC DNA]</scope>
    <source>
        <strain evidence="3 4">DSM 15934</strain>
    </source>
</reference>
<dbReference type="CDD" id="cd00093">
    <property type="entry name" value="HTH_XRE"/>
    <property type="match status" value="1"/>
</dbReference>
<dbReference type="RefSeq" id="WP_129520825.1">
    <property type="nucleotide sequence ID" value="NZ_SDPN01000016.1"/>
</dbReference>
<dbReference type="InterPro" id="IPR011051">
    <property type="entry name" value="RmlC_Cupin_sf"/>
</dbReference>
<accession>A0A4Q2KXB7</accession>
<sequence>MPRVSNTPNDLAAVIGLRVKERRKALRWTLERLAEQAGVSRRVLINIEQGSTNPNIGTLLRVSDALGVGLPELVEPPELELARVTRDGEGAILWTGDHGGRAVLVAGTKSPNVVELWEWSLGVGDLHTSEAHITGTRELIQVLTGVVEVTVGTERFTLNPRDAITFRGDEAHSYANAGDIEAQFALTVFEPVPGGAHR</sequence>
<dbReference type="InterPro" id="IPR010982">
    <property type="entry name" value="Lambda_DNA-bd_dom_sf"/>
</dbReference>
<dbReference type="PANTHER" id="PTHR46797:SF1">
    <property type="entry name" value="METHYLPHOSPHONATE SYNTHASE"/>
    <property type="match status" value="1"/>
</dbReference>
<dbReference type="Proteomes" id="UP000293865">
    <property type="component" value="Unassembled WGS sequence"/>
</dbReference>
<dbReference type="Pfam" id="PF07883">
    <property type="entry name" value="Cupin_2"/>
    <property type="match status" value="1"/>
</dbReference>
<organism evidence="3 4">
    <name type="scientific">Agromyces albus</name>
    <dbReference type="NCBI Taxonomy" id="205332"/>
    <lineage>
        <taxon>Bacteria</taxon>
        <taxon>Bacillati</taxon>
        <taxon>Actinomycetota</taxon>
        <taxon>Actinomycetes</taxon>
        <taxon>Micrococcales</taxon>
        <taxon>Microbacteriaceae</taxon>
        <taxon>Agromyces</taxon>
    </lineage>
</organism>
<dbReference type="AlphaFoldDB" id="A0A4Q2KXB7"/>
<feature type="domain" description="HTH cro/C1-type" evidence="2">
    <location>
        <begin position="19"/>
        <end position="73"/>
    </location>
</feature>
<dbReference type="SUPFAM" id="SSF47413">
    <property type="entry name" value="lambda repressor-like DNA-binding domains"/>
    <property type="match status" value="1"/>
</dbReference>
<evidence type="ECO:0000313" key="3">
    <source>
        <dbReference type="EMBL" id="RXZ70284.1"/>
    </source>
</evidence>
<protein>
    <submittedName>
        <fullName evidence="3">XRE family transcriptional regulator</fullName>
    </submittedName>
</protein>
<dbReference type="CDD" id="cd02209">
    <property type="entry name" value="cupin_XRE_C"/>
    <property type="match status" value="1"/>
</dbReference>
<keyword evidence="1" id="KW-0238">DNA-binding</keyword>
<dbReference type="InterPro" id="IPR014710">
    <property type="entry name" value="RmlC-like_jellyroll"/>
</dbReference>
<dbReference type="Pfam" id="PF01381">
    <property type="entry name" value="HTH_3"/>
    <property type="match status" value="1"/>
</dbReference>
<dbReference type="InterPro" id="IPR001387">
    <property type="entry name" value="Cro/C1-type_HTH"/>
</dbReference>
<dbReference type="GO" id="GO:0005829">
    <property type="term" value="C:cytosol"/>
    <property type="evidence" value="ECO:0007669"/>
    <property type="project" value="TreeGrafter"/>
</dbReference>
<evidence type="ECO:0000256" key="1">
    <source>
        <dbReference type="ARBA" id="ARBA00023125"/>
    </source>
</evidence>
<dbReference type="EMBL" id="SDPN01000016">
    <property type="protein sequence ID" value="RXZ70284.1"/>
    <property type="molecule type" value="Genomic_DNA"/>
</dbReference>
<evidence type="ECO:0000259" key="2">
    <source>
        <dbReference type="PROSITE" id="PS50943"/>
    </source>
</evidence>
<proteinExistence type="predicted"/>
<evidence type="ECO:0000313" key="4">
    <source>
        <dbReference type="Proteomes" id="UP000293865"/>
    </source>
</evidence>
<dbReference type="GO" id="GO:0003677">
    <property type="term" value="F:DNA binding"/>
    <property type="evidence" value="ECO:0007669"/>
    <property type="project" value="UniProtKB-KW"/>
</dbReference>
<comment type="caution">
    <text evidence="3">The sequence shown here is derived from an EMBL/GenBank/DDBJ whole genome shotgun (WGS) entry which is preliminary data.</text>
</comment>
<gene>
    <name evidence="3" type="ORF">ESP51_10365</name>
</gene>
<dbReference type="GO" id="GO:0003700">
    <property type="term" value="F:DNA-binding transcription factor activity"/>
    <property type="evidence" value="ECO:0007669"/>
    <property type="project" value="TreeGrafter"/>
</dbReference>
<dbReference type="SUPFAM" id="SSF51182">
    <property type="entry name" value="RmlC-like cupins"/>
    <property type="match status" value="1"/>
</dbReference>
<keyword evidence="4" id="KW-1185">Reference proteome</keyword>
<dbReference type="PANTHER" id="PTHR46797">
    <property type="entry name" value="HTH-TYPE TRANSCRIPTIONAL REGULATOR"/>
    <property type="match status" value="1"/>
</dbReference>
<dbReference type="InterPro" id="IPR013096">
    <property type="entry name" value="Cupin_2"/>
</dbReference>